<dbReference type="SUPFAM" id="SSF57756">
    <property type="entry name" value="Retrovirus zinc finger-like domains"/>
    <property type="match status" value="1"/>
</dbReference>
<dbReference type="GO" id="GO:0008270">
    <property type="term" value="F:zinc ion binding"/>
    <property type="evidence" value="ECO:0007669"/>
    <property type="project" value="UniProtKB-KW"/>
</dbReference>
<comment type="similarity">
    <text evidence="1">Belongs to the beta type-B retroviral polymerase family. HERV class-II K(HML-2) pol subfamily.</text>
</comment>
<keyword evidence="3" id="KW-0863">Zinc-finger</keyword>
<dbReference type="InterPro" id="IPR043502">
    <property type="entry name" value="DNA/RNA_pol_sf"/>
</dbReference>
<protein>
    <recommendedName>
        <fullName evidence="2">ribonuclease H</fullName>
        <ecNumber evidence="2">3.1.26.4</ecNumber>
    </recommendedName>
</protein>
<dbReference type="CDD" id="cd01647">
    <property type="entry name" value="RT_LTR"/>
    <property type="match status" value="1"/>
</dbReference>
<dbReference type="GeneTree" id="ENSGT00940000171189"/>
<dbReference type="PROSITE" id="PS50158">
    <property type="entry name" value="ZF_CCHC"/>
    <property type="match status" value="1"/>
</dbReference>
<dbReference type="InterPro" id="IPR043128">
    <property type="entry name" value="Rev_trsase/Diguanyl_cyclase"/>
</dbReference>
<keyword evidence="3" id="KW-0479">Metal-binding</keyword>
<evidence type="ECO:0000256" key="2">
    <source>
        <dbReference type="ARBA" id="ARBA00012180"/>
    </source>
</evidence>
<dbReference type="SMART" id="SM00343">
    <property type="entry name" value="ZnF_C2HC"/>
    <property type="match status" value="1"/>
</dbReference>
<dbReference type="InterPro" id="IPR000477">
    <property type="entry name" value="RT_dom"/>
</dbReference>
<feature type="region of interest" description="Disordered" evidence="4">
    <location>
        <begin position="414"/>
        <end position="456"/>
    </location>
</feature>
<dbReference type="AlphaFoldDB" id="A0AAQ4PPB8"/>
<dbReference type="PANTHER" id="PTHR15503">
    <property type="entry name" value="LDOC1 RELATED"/>
    <property type="match status" value="1"/>
</dbReference>
<evidence type="ECO:0000256" key="3">
    <source>
        <dbReference type="PROSITE-ProRule" id="PRU00047"/>
    </source>
</evidence>
<reference evidence="6 7" key="1">
    <citation type="journal article" date="2021" name="G3 (Bethesda)">
        <title>Improved contiguity of the threespine stickleback genome using long-read sequencing.</title>
        <authorList>
            <person name="Nath S."/>
            <person name="Shaw D.E."/>
            <person name="White M.A."/>
        </authorList>
    </citation>
    <scope>NUCLEOTIDE SEQUENCE [LARGE SCALE GENOMIC DNA]</scope>
    <source>
        <strain evidence="6 7">Lake Benthic</strain>
    </source>
</reference>
<dbReference type="Gene3D" id="3.30.70.270">
    <property type="match status" value="1"/>
</dbReference>
<dbReference type="InterPro" id="IPR021109">
    <property type="entry name" value="Peptidase_aspartic_dom_sf"/>
</dbReference>
<dbReference type="Gene3D" id="4.10.60.10">
    <property type="entry name" value="Zinc finger, CCHC-type"/>
    <property type="match status" value="1"/>
</dbReference>
<dbReference type="SUPFAM" id="SSF56672">
    <property type="entry name" value="DNA/RNA polymerases"/>
    <property type="match status" value="1"/>
</dbReference>
<dbReference type="Pfam" id="PF00078">
    <property type="entry name" value="RVT_1"/>
    <property type="match status" value="1"/>
</dbReference>
<dbReference type="Proteomes" id="UP000007635">
    <property type="component" value="Chromosome III"/>
</dbReference>
<dbReference type="SUPFAM" id="SSF50630">
    <property type="entry name" value="Acid proteases"/>
    <property type="match status" value="1"/>
</dbReference>
<evidence type="ECO:0000313" key="7">
    <source>
        <dbReference type="Proteomes" id="UP000007635"/>
    </source>
</evidence>
<name>A0AAQ4PPB8_GASAC</name>
<dbReference type="InterPro" id="IPR032567">
    <property type="entry name" value="RTL1-rel"/>
</dbReference>
<dbReference type="EC" id="3.1.26.4" evidence="2"/>
<dbReference type="InterPro" id="IPR036875">
    <property type="entry name" value="Znf_CCHC_sf"/>
</dbReference>
<dbReference type="Ensembl" id="ENSGACT00000049472.1">
    <property type="protein sequence ID" value="ENSGACP00000040704.1"/>
    <property type="gene ID" value="ENSGACG00000025505.1"/>
</dbReference>
<reference evidence="6" key="2">
    <citation type="submission" date="2025-08" db="UniProtKB">
        <authorList>
            <consortium name="Ensembl"/>
        </authorList>
    </citation>
    <scope>IDENTIFICATION</scope>
</reference>
<dbReference type="Gene3D" id="3.10.10.10">
    <property type="entry name" value="HIV Type 1 Reverse Transcriptase, subunit A, domain 1"/>
    <property type="match status" value="1"/>
</dbReference>
<dbReference type="GO" id="GO:0004523">
    <property type="term" value="F:RNA-DNA hybrid ribonuclease activity"/>
    <property type="evidence" value="ECO:0007669"/>
    <property type="project" value="UniProtKB-EC"/>
</dbReference>
<dbReference type="InterPro" id="IPR001878">
    <property type="entry name" value="Znf_CCHC"/>
</dbReference>
<sequence>MCYCLLTSRFRFLTPSLRCVGSTWVIVSPSLIVCTWPSSPGVFSLWVPVLCCQFVFDTMFLAFQHLLLIASLLPTPAWLTRYVSAFSLPDTLPGDRLPARVPTLDRNVYDLCTYLPPVEFLHPCLYCHPTVKLVYCNYLCLRVVQLNPHPCLHPLQYELATKMDSADSGSGLTVLPTPLLQQTEEQFNAVHLGMQGMSERQESLHSQVTFLTSQVQRLMDRLDTFATPITVPAPASLPAASPPVVPPRLARPERFSGDSGDCRPFLVQCGLHFELNAPSFQTERSKVAYVISHLSGRAERWATAEWSRNSRICSSVQLFTETLSKIFNTTNPGREAARALMGFRQGNRRVSDYAIEFRTLAADSGWNEESLFDAFLYGLAEPIKDLLINRELPEDVDSLIALVVKIDKRLQDRGRSRPEYSAPVQRGQSTSAQQSSDGAEEPMQLGRTKLSPEERQRRVREGRCLYCGQRGHYLSNCPVRDQAAARYTLVSHTTVSSVRPSMQAKLITPSQTVTYPFLVDSGADENFMDWRLAKRLNLKLIPLPKQLEAHALDGRLLCKITHRTGPIQMIISERHSEALSFYLFDSPSHPLILGFPWLSKHNPHMNWVTGEITSWDKDCSVTCIHAVSISKISHSSDVSSTKCLELPVSRSAVISPRTASSDADFPDLSRVPPCYLDLKEVFNKTRAISLPPHRPYDCAIDLLPGTSPPRGRLYSLSSPEVKTMTEYIDSSLAAGLIRPSSSPAGAGFFFVSKKDKTLRPCIDYRGLNEITIKNRYPLPLISSAFELLRNAKIFTKLDLRNAYHLVRIREGDEWKTAFNTPSGHYEYLVMPFGLSNAPAVF</sequence>
<reference evidence="6" key="3">
    <citation type="submission" date="2025-09" db="UniProtKB">
        <authorList>
            <consortium name="Ensembl"/>
        </authorList>
    </citation>
    <scope>IDENTIFICATION</scope>
</reference>
<organism evidence="6 7">
    <name type="scientific">Gasterosteus aculeatus aculeatus</name>
    <name type="common">three-spined stickleback</name>
    <dbReference type="NCBI Taxonomy" id="481459"/>
    <lineage>
        <taxon>Eukaryota</taxon>
        <taxon>Metazoa</taxon>
        <taxon>Chordata</taxon>
        <taxon>Craniata</taxon>
        <taxon>Vertebrata</taxon>
        <taxon>Euteleostomi</taxon>
        <taxon>Actinopterygii</taxon>
        <taxon>Neopterygii</taxon>
        <taxon>Teleostei</taxon>
        <taxon>Neoteleostei</taxon>
        <taxon>Acanthomorphata</taxon>
        <taxon>Eupercaria</taxon>
        <taxon>Perciformes</taxon>
        <taxon>Cottioidei</taxon>
        <taxon>Gasterosteales</taxon>
        <taxon>Gasterosteidae</taxon>
        <taxon>Gasterosteus</taxon>
    </lineage>
</organism>
<evidence type="ECO:0000313" key="6">
    <source>
        <dbReference type="Ensembl" id="ENSGACP00000040704.1"/>
    </source>
</evidence>
<evidence type="ECO:0000256" key="1">
    <source>
        <dbReference type="ARBA" id="ARBA00010879"/>
    </source>
</evidence>
<proteinExistence type="inferred from homology"/>
<evidence type="ECO:0000259" key="5">
    <source>
        <dbReference type="PROSITE" id="PS50158"/>
    </source>
</evidence>
<keyword evidence="7" id="KW-1185">Reference proteome</keyword>
<feature type="compositionally biased region" description="Polar residues" evidence="4">
    <location>
        <begin position="426"/>
        <end position="437"/>
    </location>
</feature>
<dbReference type="Pfam" id="PF03732">
    <property type="entry name" value="Retrotrans_gag"/>
    <property type="match status" value="1"/>
</dbReference>
<evidence type="ECO:0000256" key="4">
    <source>
        <dbReference type="SAM" id="MobiDB-lite"/>
    </source>
</evidence>
<feature type="domain" description="CCHC-type" evidence="5">
    <location>
        <begin position="463"/>
        <end position="478"/>
    </location>
</feature>
<accession>A0AAQ4PPB8</accession>
<keyword evidence="3" id="KW-0862">Zinc</keyword>
<dbReference type="PANTHER" id="PTHR15503:SF36">
    <property type="entry name" value="RETROTRANSPOSON GAG-LIKE PROTEIN 5"/>
    <property type="match status" value="1"/>
</dbReference>
<dbReference type="CDD" id="cd00303">
    <property type="entry name" value="retropepsin_like"/>
    <property type="match status" value="1"/>
</dbReference>
<dbReference type="GO" id="GO:0003676">
    <property type="term" value="F:nucleic acid binding"/>
    <property type="evidence" value="ECO:0007669"/>
    <property type="project" value="InterPro"/>
</dbReference>
<dbReference type="InterPro" id="IPR005162">
    <property type="entry name" value="Retrotrans_gag_dom"/>
</dbReference>
<dbReference type="Gene3D" id="2.40.70.10">
    <property type="entry name" value="Acid Proteases"/>
    <property type="match status" value="1"/>
</dbReference>